<comment type="caution">
    <text evidence="7">The sequence shown here is derived from an EMBL/GenBank/DDBJ whole genome shotgun (WGS) entry which is preliminary data.</text>
</comment>
<dbReference type="PANTHER" id="PTHR11071">
    <property type="entry name" value="PEPTIDYL-PROLYL CIS-TRANS ISOMERASE"/>
    <property type="match status" value="1"/>
</dbReference>
<evidence type="ECO:0000256" key="2">
    <source>
        <dbReference type="ARBA" id="ARBA00013194"/>
    </source>
</evidence>
<dbReference type="GO" id="GO:0006457">
    <property type="term" value="P:protein folding"/>
    <property type="evidence" value="ECO:0007669"/>
    <property type="project" value="TreeGrafter"/>
</dbReference>
<comment type="catalytic activity">
    <reaction evidence="1">
        <text>[protein]-peptidylproline (omega=180) = [protein]-peptidylproline (omega=0)</text>
        <dbReference type="Rhea" id="RHEA:16237"/>
        <dbReference type="Rhea" id="RHEA-COMP:10747"/>
        <dbReference type="Rhea" id="RHEA-COMP:10748"/>
        <dbReference type="ChEBI" id="CHEBI:83833"/>
        <dbReference type="ChEBI" id="CHEBI:83834"/>
        <dbReference type="EC" id="5.2.1.8"/>
    </reaction>
</comment>
<proteinExistence type="predicted"/>
<dbReference type="EMBL" id="BSXN01002338">
    <property type="protein sequence ID" value="GME76317.1"/>
    <property type="molecule type" value="Genomic_DNA"/>
</dbReference>
<dbReference type="SUPFAM" id="SSF50891">
    <property type="entry name" value="Cyclophilin-like"/>
    <property type="match status" value="1"/>
</dbReference>
<organism evidence="7 8">
    <name type="scientific">Candida boidinii</name>
    <name type="common">Yeast</name>
    <dbReference type="NCBI Taxonomy" id="5477"/>
    <lineage>
        <taxon>Eukaryota</taxon>
        <taxon>Fungi</taxon>
        <taxon>Dikarya</taxon>
        <taxon>Ascomycota</taxon>
        <taxon>Saccharomycotina</taxon>
        <taxon>Pichiomycetes</taxon>
        <taxon>Pichiales</taxon>
        <taxon>Pichiaceae</taxon>
        <taxon>Ogataea</taxon>
        <taxon>Ogataea/Candida clade</taxon>
    </lineage>
</organism>
<keyword evidence="8" id="KW-1185">Reference proteome</keyword>
<dbReference type="Gene3D" id="2.40.100.10">
    <property type="entry name" value="Cyclophilin-like"/>
    <property type="match status" value="1"/>
</dbReference>
<evidence type="ECO:0000256" key="1">
    <source>
        <dbReference type="ARBA" id="ARBA00000971"/>
    </source>
</evidence>
<sequence length="396" mass="45772">MTFVYLDLSIGDKPIGRVVLQLYDNKAPKATQNFVKLCKEGLYKNTYFHRVIKNFMIQSGDFEFANSENSNEYINDSIGTGGYSSFREKNSNSKGYFPDENLNDNYTIESKKQFLLFMAKEGNEPNKNTSQFFITTAPSSHLLGKYTLFGEVFKGKSTVRTVERVSVLGDSTDKERLKWLPVESEKVLITDCGEWDESMPVPVYNTSYNTIGGDIYEEYPDDNVANLVNFNNPEESLKVAETIKESATLLFKQKNFQEAYYKYKKSLRYVNELIPDKDSEGDLELKFFELKKKLFLNLSLICLKLNNFQETIDYCGYLLQMDDKVKISNLEHSKIFYRLGMAYKSLNQNDVALEMLTNSQKFIPFDAAISKEIETVKANLEKEKEAERKKYSKFFN</sequence>
<protein>
    <recommendedName>
        <fullName evidence="2">peptidylprolyl isomerase</fullName>
        <ecNumber evidence="2">5.2.1.8</ecNumber>
    </recommendedName>
</protein>
<keyword evidence="4" id="KW-0413">Isomerase</keyword>
<accession>A0A9W6T639</accession>
<dbReference type="InterPro" id="IPR002130">
    <property type="entry name" value="Cyclophilin-type_PPIase_dom"/>
</dbReference>
<dbReference type="GO" id="GO:0005737">
    <property type="term" value="C:cytoplasm"/>
    <property type="evidence" value="ECO:0007669"/>
    <property type="project" value="TreeGrafter"/>
</dbReference>
<dbReference type="SMART" id="SM00028">
    <property type="entry name" value="TPR"/>
    <property type="match status" value="3"/>
</dbReference>
<keyword evidence="5" id="KW-0802">TPR repeat</keyword>
<dbReference type="InterPro" id="IPR029000">
    <property type="entry name" value="Cyclophilin-like_dom_sf"/>
</dbReference>
<evidence type="ECO:0000256" key="4">
    <source>
        <dbReference type="ARBA" id="ARBA00023235"/>
    </source>
</evidence>
<dbReference type="GO" id="GO:0003755">
    <property type="term" value="F:peptidyl-prolyl cis-trans isomerase activity"/>
    <property type="evidence" value="ECO:0007669"/>
    <property type="project" value="UniProtKB-KW"/>
</dbReference>
<evidence type="ECO:0000256" key="5">
    <source>
        <dbReference type="PROSITE-ProRule" id="PRU00339"/>
    </source>
</evidence>
<evidence type="ECO:0000313" key="7">
    <source>
        <dbReference type="EMBL" id="GME76317.1"/>
    </source>
</evidence>
<dbReference type="Pfam" id="PF00160">
    <property type="entry name" value="Pro_isomerase"/>
    <property type="match status" value="1"/>
</dbReference>
<dbReference type="GO" id="GO:0016018">
    <property type="term" value="F:cyclosporin A binding"/>
    <property type="evidence" value="ECO:0007669"/>
    <property type="project" value="TreeGrafter"/>
</dbReference>
<feature type="repeat" description="TPR" evidence="5">
    <location>
        <begin position="333"/>
        <end position="366"/>
    </location>
</feature>
<gene>
    <name evidence="7" type="ORF">Cboi02_000512700</name>
</gene>
<dbReference type="AlphaFoldDB" id="A0A9W6T639"/>
<dbReference type="EC" id="5.2.1.8" evidence="2"/>
<dbReference type="Gene3D" id="1.25.40.10">
    <property type="entry name" value="Tetratricopeptide repeat domain"/>
    <property type="match status" value="1"/>
</dbReference>
<dbReference type="InterPro" id="IPR011990">
    <property type="entry name" value="TPR-like_helical_dom_sf"/>
</dbReference>
<dbReference type="PROSITE" id="PS50005">
    <property type="entry name" value="TPR"/>
    <property type="match status" value="1"/>
</dbReference>
<name>A0A9W6T639_CANBO</name>
<evidence type="ECO:0000256" key="3">
    <source>
        <dbReference type="ARBA" id="ARBA00023110"/>
    </source>
</evidence>
<evidence type="ECO:0000259" key="6">
    <source>
        <dbReference type="PROSITE" id="PS50072"/>
    </source>
</evidence>
<evidence type="ECO:0000313" key="8">
    <source>
        <dbReference type="Proteomes" id="UP001165120"/>
    </source>
</evidence>
<reference evidence="7" key="1">
    <citation type="submission" date="2023-04" db="EMBL/GenBank/DDBJ databases">
        <title>Candida boidinii NBRC 10035.</title>
        <authorList>
            <person name="Ichikawa N."/>
            <person name="Sato H."/>
            <person name="Tonouchi N."/>
        </authorList>
    </citation>
    <scope>NUCLEOTIDE SEQUENCE</scope>
    <source>
        <strain evidence="7">NBRC 10035</strain>
    </source>
</reference>
<dbReference type="PRINTS" id="PR00153">
    <property type="entry name" value="CSAPPISMRASE"/>
</dbReference>
<feature type="domain" description="PPIase cyclophilin-type" evidence="6">
    <location>
        <begin position="5"/>
        <end position="194"/>
    </location>
</feature>
<dbReference type="Proteomes" id="UP001165120">
    <property type="component" value="Unassembled WGS sequence"/>
</dbReference>
<dbReference type="PROSITE" id="PS50072">
    <property type="entry name" value="CSA_PPIASE_2"/>
    <property type="match status" value="1"/>
</dbReference>
<dbReference type="InterPro" id="IPR019734">
    <property type="entry name" value="TPR_rpt"/>
</dbReference>
<keyword evidence="3" id="KW-0697">Rotamase</keyword>
<dbReference type="PANTHER" id="PTHR11071:SF561">
    <property type="entry name" value="PEPTIDYL-PROLYL CIS-TRANS ISOMERASE D-RELATED"/>
    <property type="match status" value="1"/>
</dbReference>
<dbReference type="SUPFAM" id="SSF48452">
    <property type="entry name" value="TPR-like"/>
    <property type="match status" value="1"/>
</dbReference>